<dbReference type="RefSeq" id="WP_013674459.1">
    <property type="nucleotide sequence ID" value="NZ_BAABKS010000005.1"/>
</dbReference>
<accession>A0ABW3VIF9</accession>
<evidence type="ECO:0000256" key="1">
    <source>
        <dbReference type="ARBA" id="ARBA00023015"/>
    </source>
</evidence>
<evidence type="ECO:0000259" key="5">
    <source>
        <dbReference type="PROSITE" id="PS51078"/>
    </source>
</evidence>
<comment type="caution">
    <text evidence="6">The sequence shown here is derived from an EMBL/GenBank/DDBJ whole genome shotgun (WGS) entry which is preliminary data.</text>
</comment>
<dbReference type="PANTHER" id="PTHR30136">
    <property type="entry name" value="HELIX-TURN-HELIX TRANSCRIPTIONAL REGULATOR, ICLR FAMILY"/>
    <property type="match status" value="1"/>
</dbReference>
<dbReference type="SUPFAM" id="SSF46785">
    <property type="entry name" value="Winged helix' DNA-binding domain"/>
    <property type="match status" value="1"/>
</dbReference>
<dbReference type="Gene3D" id="1.10.10.10">
    <property type="entry name" value="Winged helix-like DNA-binding domain superfamily/Winged helix DNA-binding domain"/>
    <property type="match status" value="1"/>
</dbReference>
<dbReference type="PROSITE" id="PS51078">
    <property type="entry name" value="ICLR_ED"/>
    <property type="match status" value="1"/>
</dbReference>
<dbReference type="InterPro" id="IPR014757">
    <property type="entry name" value="Tscrpt_reg_IclR_C"/>
</dbReference>
<dbReference type="Pfam" id="PF01614">
    <property type="entry name" value="IclR_C"/>
    <property type="match status" value="2"/>
</dbReference>
<evidence type="ECO:0000259" key="4">
    <source>
        <dbReference type="PROSITE" id="PS51077"/>
    </source>
</evidence>
<proteinExistence type="predicted"/>
<feature type="domain" description="HTH iclR-type" evidence="4">
    <location>
        <begin position="8"/>
        <end position="68"/>
    </location>
</feature>
<evidence type="ECO:0000256" key="3">
    <source>
        <dbReference type="ARBA" id="ARBA00023163"/>
    </source>
</evidence>
<dbReference type="SMART" id="SM00346">
    <property type="entry name" value="HTH_ICLR"/>
    <property type="match status" value="1"/>
</dbReference>
<dbReference type="Pfam" id="PF09339">
    <property type="entry name" value="HTH_IclR"/>
    <property type="match status" value="1"/>
</dbReference>
<keyword evidence="1" id="KW-0805">Transcription regulation</keyword>
<dbReference type="InterPro" id="IPR036388">
    <property type="entry name" value="WH-like_DNA-bd_sf"/>
</dbReference>
<dbReference type="InterPro" id="IPR029016">
    <property type="entry name" value="GAF-like_dom_sf"/>
</dbReference>
<keyword evidence="2" id="KW-0238">DNA-binding</keyword>
<gene>
    <name evidence="6" type="ORF">ACFQ34_14695</name>
</gene>
<sequence>MDYLVSGVGVLDKAMHLLNQVERRQPLGFQELAESVEFPRTTTHRLVAALETHGFVSRDERGLLVTGSRFATASLSQIATPVLGRLSADTGESTQLFVRRGPHRLVVVSIESSEELRTMVPVGALLTVHKGSAGRLLLGDEDALRAGWVQSVGERVAGIASVSAPVYSGRQLVAAVCLSGPVERLGTDPGSRYAEAVMAAAKEIEIAAATASD</sequence>
<dbReference type="InterPro" id="IPR036390">
    <property type="entry name" value="WH_DNA-bd_sf"/>
</dbReference>
<keyword evidence="3" id="KW-0804">Transcription</keyword>
<dbReference type="PROSITE" id="PS51077">
    <property type="entry name" value="HTH_ICLR"/>
    <property type="match status" value="1"/>
</dbReference>
<dbReference type="InterPro" id="IPR050707">
    <property type="entry name" value="HTH_MetabolicPath_Reg"/>
</dbReference>
<evidence type="ECO:0000313" key="7">
    <source>
        <dbReference type="Proteomes" id="UP001597182"/>
    </source>
</evidence>
<keyword evidence="7" id="KW-1185">Reference proteome</keyword>
<dbReference type="Proteomes" id="UP001597182">
    <property type="component" value="Unassembled WGS sequence"/>
</dbReference>
<evidence type="ECO:0000313" key="6">
    <source>
        <dbReference type="EMBL" id="MFD1234535.1"/>
    </source>
</evidence>
<dbReference type="SUPFAM" id="SSF55781">
    <property type="entry name" value="GAF domain-like"/>
    <property type="match status" value="1"/>
</dbReference>
<evidence type="ECO:0000256" key="2">
    <source>
        <dbReference type="ARBA" id="ARBA00023125"/>
    </source>
</evidence>
<protein>
    <submittedName>
        <fullName evidence="6">IclR family transcriptional regulator</fullName>
    </submittedName>
</protein>
<reference evidence="7" key="1">
    <citation type="journal article" date="2019" name="Int. J. Syst. Evol. Microbiol.">
        <title>The Global Catalogue of Microorganisms (GCM) 10K type strain sequencing project: providing services to taxonomists for standard genome sequencing and annotation.</title>
        <authorList>
            <consortium name="The Broad Institute Genomics Platform"/>
            <consortium name="The Broad Institute Genome Sequencing Center for Infectious Disease"/>
            <person name="Wu L."/>
            <person name="Ma J."/>
        </authorList>
    </citation>
    <scope>NUCLEOTIDE SEQUENCE [LARGE SCALE GENOMIC DNA]</scope>
    <source>
        <strain evidence="7">CCUG 49018</strain>
    </source>
</reference>
<dbReference type="EMBL" id="JBHTMB010000133">
    <property type="protein sequence ID" value="MFD1234535.1"/>
    <property type="molecule type" value="Genomic_DNA"/>
</dbReference>
<organism evidence="6 7">
    <name type="scientific">Pseudonocardia benzenivorans</name>
    <dbReference type="NCBI Taxonomy" id="228005"/>
    <lineage>
        <taxon>Bacteria</taxon>
        <taxon>Bacillati</taxon>
        <taxon>Actinomycetota</taxon>
        <taxon>Actinomycetes</taxon>
        <taxon>Pseudonocardiales</taxon>
        <taxon>Pseudonocardiaceae</taxon>
        <taxon>Pseudonocardia</taxon>
    </lineage>
</organism>
<name>A0ABW3VIF9_9PSEU</name>
<feature type="domain" description="IclR-ED" evidence="5">
    <location>
        <begin position="62"/>
        <end position="210"/>
    </location>
</feature>
<dbReference type="InterPro" id="IPR005471">
    <property type="entry name" value="Tscrpt_reg_IclR_N"/>
</dbReference>
<dbReference type="Gene3D" id="3.30.450.40">
    <property type="match status" value="2"/>
</dbReference>
<dbReference type="PANTHER" id="PTHR30136:SF39">
    <property type="entry name" value="TRANSCRIPTIONAL REGULATORY PROTEIN"/>
    <property type="match status" value="1"/>
</dbReference>